<keyword evidence="4" id="KW-0143">Chaperone</keyword>
<dbReference type="RefSeq" id="WP_182546061.1">
    <property type="nucleotide sequence ID" value="NZ_JACGWZ010000006.1"/>
</dbReference>
<evidence type="ECO:0000256" key="2">
    <source>
        <dbReference type="ARBA" id="ARBA00006411"/>
    </source>
</evidence>
<gene>
    <name evidence="5" type="ORF">FHX42_004267</name>
</gene>
<organism evidence="5 6">
    <name type="scientific">Halosaccharopolyspora lacisalsi</name>
    <dbReference type="NCBI Taxonomy" id="1000566"/>
    <lineage>
        <taxon>Bacteria</taxon>
        <taxon>Bacillati</taxon>
        <taxon>Actinomycetota</taxon>
        <taxon>Actinomycetes</taxon>
        <taxon>Pseudonocardiales</taxon>
        <taxon>Pseudonocardiaceae</taxon>
        <taxon>Halosaccharopolyspora</taxon>
    </lineage>
</organism>
<evidence type="ECO:0000256" key="3">
    <source>
        <dbReference type="ARBA" id="ARBA00022490"/>
    </source>
</evidence>
<protein>
    <recommendedName>
        <fullName evidence="7">ESAT-6 protein secretion system EspG family protein</fullName>
    </recommendedName>
</protein>
<dbReference type="InterPro" id="IPR025734">
    <property type="entry name" value="EspG"/>
</dbReference>
<dbReference type="Proteomes" id="UP000569329">
    <property type="component" value="Unassembled WGS sequence"/>
</dbReference>
<comment type="caution">
    <text evidence="5">The sequence shown here is derived from an EMBL/GenBank/DDBJ whole genome shotgun (WGS) entry which is preliminary data.</text>
</comment>
<comment type="similarity">
    <text evidence="2">Belongs to the EspG family.</text>
</comment>
<evidence type="ECO:0000256" key="4">
    <source>
        <dbReference type="ARBA" id="ARBA00023186"/>
    </source>
</evidence>
<dbReference type="Pfam" id="PF14011">
    <property type="entry name" value="ESX-1_EspG"/>
    <property type="match status" value="1"/>
</dbReference>
<evidence type="ECO:0008006" key="7">
    <source>
        <dbReference type="Google" id="ProtNLM"/>
    </source>
</evidence>
<keyword evidence="6" id="KW-1185">Reference proteome</keyword>
<dbReference type="EMBL" id="JACGWZ010000006">
    <property type="protein sequence ID" value="MBA8826888.1"/>
    <property type="molecule type" value="Genomic_DNA"/>
</dbReference>
<name>A0A839E7N5_9PSEU</name>
<evidence type="ECO:0000313" key="6">
    <source>
        <dbReference type="Proteomes" id="UP000569329"/>
    </source>
</evidence>
<accession>A0A839E7N5</accession>
<evidence type="ECO:0000256" key="1">
    <source>
        <dbReference type="ARBA" id="ARBA00004496"/>
    </source>
</evidence>
<keyword evidence="3" id="KW-0963">Cytoplasm</keyword>
<sequence>MTVIDEADRARPVALSALEFDVLAEYLGIEAVPLVLKVPSPGRTHTERAELVDSAWESLSARGLGRPNRLDPELERMLRLLVRPRREVDGRMWFGRSVRLLAAGAEPGESEQAVLVVKDGDTLTLRQAAATGLAREAVHQLPALRPGPGRSVTLRSVDLDAAAETSYDIETLRMALRRYGVRADDAGTLTRMAAEAGNRGQFGAAARDRLGRRVRAAHVIGFFDSPHGRYVQLRRNSPSGDPWSTIAPVDSKRLIGHVEELLTEVTLT</sequence>
<evidence type="ECO:0000313" key="5">
    <source>
        <dbReference type="EMBL" id="MBA8826888.1"/>
    </source>
</evidence>
<dbReference type="AlphaFoldDB" id="A0A839E7N5"/>
<proteinExistence type="inferred from homology"/>
<comment type="subcellular location">
    <subcellularLocation>
        <location evidence="1">Cytoplasm</location>
    </subcellularLocation>
</comment>
<reference evidence="5 6" key="1">
    <citation type="submission" date="2020-07" db="EMBL/GenBank/DDBJ databases">
        <title>Sequencing the genomes of 1000 actinobacteria strains.</title>
        <authorList>
            <person name="Klenk H.-P."/>
        </authorList>
    </citation>
    <scope>NUCLEOTIDE SEQUENCE [LARGE SCALE GENOMIC DNA]</scope>
    <source>
        <strain evidence="5 6">DSM 45975</strain>
    </source>
</reference>